<dbReference type="Proteomes" id="UP000183504">
    <property type="component" value="Unassembled WGS sequence"/>
</dbReference>
<evidence type="ECO:0000313" key="1">
    <source>
        <dbReference type="EMBL" id="CEL90212.1"/>
    </source>
</evidence>
<organism evidence="1 2">
    <name type="scientific">Streptococcus sanguinis</name>
    <dbReference type="NCBI Taxonomy" id="1305"/>
    <lineage>
        <taxon>Bacteria</taxon>
        <taxon>Bacillati</taxon>
        <taxon>Bacillota</taxon>
        <taxon>Bacilli</taxon>
        <taxon>Lactobacillales</taxon>
        <taxon>Streptococcaceae</taxon>
        <taxon>Streptococcus</taxon>
    </lineage>
</organism>
<name>A0A0B7GK80_STRSA</name>
<dbReference type="RefSeq" id="WP_072073871.1">
    <property type="nucleotide sequence ID" value="NZ_CDMW01000001.1"/>
</dbReference>
<dbReference type="InterPro" id="IPR052922">
    <property type="entry name" value="Cytidylate_Kinase-2"/>
</dbReference>
<dbReference type="EMBL" id="CDMW01000001">
    <property type="protein sequence ID" value="CEL90212.1"/>
    <property type="molecule type" value="Genomic_DNA"/>
</dbReference>
<dbReference type="InterPro" id="IPR027417">
    <property type="entry name" value="P-loop_NTPase"/>
</dbReference>
<proteinExistence type="predicted"/>
<sequence length="173" mass="20942">MKIAIIGYSGSGKSTLAAQLSNHYSIPKLHMDTLQFQPGWKDSDRDWMSKQIDNFLSKNTDWIIDGNYSWCFYERRMAEADQIIFLNFSRWNCLYRAFKRYLKYRNRTRESMAPGCPEKFDWEFICWVLWKGRRQTALARYKKIRQTFPQKFYELRNQKELTNFLQNLKTSEP</sequence>
<dbReference type="SUPFAM" id="SSF52540">
    <property type="entry name" value="P-loop containing nucleoside triphosphate hydrolases"/>
    <property type="match status" value="1"/>
</dbReference>
<dbReference type="NCBIfam" id="NF005576">
    <property type="entry name" value="PRK07261.1"/>
    <property type="match status" value="1"/>
</dbReference>
<accession>A0A0B7GK80</accession>
<evidence type="ECO:0000313" key="2">
    <source>
        <dbReference type="Proteomes" id="UP000183504"/>
    </source>
</evidence>
<dbReference type="PANTHER" id="PTHR37816">
    <property type="entry name" value="YALI0E33011P"/>
    <property type="match status" value="1"/>
</dbReference>
<dbReference type="PANTHER" id="PTHR37816:SF3">
    <property type="entry name" value="MODULATES DNA TOPOLOGY"/>
    <property type="match status" value="1"/>
</dbReference>
<dbReference type="AlphaFoldDB" id="A0A0B7GK80"/>
<protein>
    <submittedName>
        <fullName evidence="1">Putative AAA ATPase</fullName>
    </submittedName>
</protein>
<reference evidence="1 2" key="1">
    <citation type="submission" date="2015-01" db="EMBL/GenBank/DDBJ databases">
        <authorList>
            <person name="Pelicic Vladimir"/>
        </authorList>
    </citation>
    <scope>NUCLEOTIDE SEQUENCE [LARGE SCALE GENOMIC DNA]</scope>
    <source>
        <strain evidence="1 2">2908</strain>
    </source>
</reference>
<dbReference type="Gene3D" id="3.40.50.300">
    <property type="entry name" value="P-loop containing nucleotide triphosphate hydrolases"/>
    <property type="match status" value="1"/>
</dbReference>
<gene>
    <name evidence="1" type="ORF">SSV_0912</name>
</gene>